<protein>
    <recommendedName>
        <fullName evidence="8">Large ribosomal subunit protein mL67</fullName>
    </recommendedName>
</protein>
<evidence type="ECO:0000256" key="6">
    <source>
        <dbReference type="ARBA" id="ARBA00023163"/>
    </source>
</evidence>
<keyword evidence="10" id="KW-1185">Reference proteome</keyword>
<comment type="caution">
    <text evidence="9">The sequence shown here is derived from an EMBL/GenBank/DDBJ whole genome shotgun (WGS) entry which is preliminary data.</text>
</comment>
<keyword evidence="4" id="KW-0805">Transcription regulation</keyword>
<accession>A0A9P4VM26</accession>
<name>A0A9P4VM26_9PEZI</name>
<evidence type="ECO:0000256" key="3">
    <source>
        <dbReference type="ARBA" id="ARBA00022980"/>
    </source>
</evidence>
<gene>
    <name evidence="9" type="ORF">M501DRAFT_1020959</name>
</gene>
<dbReference type="GO" id="GO:0005840">
    <property type="term" value="C:ribosome"/>
    <property type="evidence" value="ECO:0007669"/>
    <property type="project" value="UniProtKB-KW"/>
</dbReference>
<evidence type="ECO:0000256" key="7">
    <source>
        <dbReference type="ARBA" id="ARBA00023274"/>
    </source>
</evidence>
<evidence type="ECO:0000256" key="2">
    <source>
        <dbReference type="ARBA" id="ARBA00010741"/>
    </source>
</evidence>
<comment type="subcellular location">
    <subcellularLocation>
        <location evidence="1">Mitochondrion</location>
    </subcellularLocation>
</comment>
<keyword evidence="7" id="KW-0687">Ribonucleoprotein</keyword>
<evidence type="ECO:0000256" key="8">
    <source>
        <dbReference type="ARBA" id="ARBA00035185"/>
    </source>
</evidence>
<dbReference type="GO" id="GO:1990904">
    <property type="term" value="C:ribonucleoprotein complex"/>
    <property type="evidence" value="ECO:0007669"/>
    <property type="project" value="UniProtKB-KW"/>
</dbReference>
<dbReference type="GO" id="GO:0003735">
    <property type="term" value="F:structural constituent of ribosome"/>
    <property type="evidence" value="ECO:0007669"/>
    <property type="project" value="TreeGrafter"/>
</dbReference>
<reference evidence="9" key="1">
    <citation type="journal article" date="2020" name="Stud. Mycol.">
        <title>101 Dothideomycetes genomes: a test case for predicting lifestyles and emergence of pathogens.</title>
        <authorList>
            <person name="Haridas S."/>
            <person name="Albert R."/>
            <person name="Binder M."/>
            <person name="Bloem J."/>
            <person name="Labutti K."/>
            <person name="Salamov A."/>
            <person name="Andreopoulos B."/>
            <person name="Baker S."/>
            <person name="Barry K."/>
            <person name="Bills G."/>
            <person name="Bluhm B."/>
            <person name="Cannon C."/>
            <person name="Castanera R."/>
            <person name="Culley D."/>
            <person name="Daum C."/>
            <person name="Ezra D."/>
            <person name="Gonzalez J."/>
            <person name="Henrissat B."/>
            <person name="Kuo A."/>
            <person name="Liang C."/>
            <person name="Lipzen A."/>
            <person name="Lutzoni F."/>
            <person name="Magnuson J."/>
            <person name="Mondo S."/>
            <person name="Nolan M."/>
            <person name="Ohm R."/>
            <person name="Pangilinan J."/>
            <person name="Park H.-J."/>
            <person name="Ramirez L."/>
            <person name="Alfaro M."/>
            <person name="Sun H."/>
            <person name="Tritt A."/>
            <person name="Yoshinaga Y."/>
            <person name="Zwiers L.-H."/>
            <person name="Turgeon B."/>
            <person name="Goodwin S."/>
            <person name="Spatafora J."/>
            <person name="Crous P."/>
            <person name="Grigoriev I."/>
        </authorList>
    </citation>
    <scope>NUCLEOTIDE SEQUENCE</scope>
    <source>
        <strain evidence="9">CBS 101060</strain>
    </source>
</reference>
<proteinExistence type="inferred from homology"/>
<dbReference type="GO" id="GO:0003697">
    <property type="term" value="F:single-stranded DNA binding"/>
    <property type="evidence" value="ECO:0007669"/>
    <property type="project" value="InterPro"/>
</dbReference>
<evidence type="ECO:0000256" key="5">
    <source>
        <dbReference type="ARBA" id="ARBA00023128"/>
    </source>
</evidence>
<keyword evidence="3" id="KW-0689">Ribosomal protein</keyword>
<keyword evidence="5" id="KW-0496">Mitochondrion</keyword>
<dbReference type="GO" id="GO:0005739">
    <property type="term" value="C:mitochondrion"/>
    <property type="evidence" value="ECO:0007669"/>
    <property type="project" value="UniProtKB-SubCell"/>
</dbReference>
<evidence type="ECO:0000313" key="9">
    <source>
        <dbReference type="EMBL" id="KAF2834237.1"/>
    </source>
</evidence>
<dbReference type="PANTHER" id="PTHR28184">
    <property type="entry name" value="MITOCHONDRIAL HOMOLOGOUS RECOMBINATION PROTEIN 1"/>
    <property type="match status" value="1"/>
</dbReference>
<sequence length="429" mass="49184">MGPRRIPIIKTPKVYGLKNADHGRYIFIYNNVKTNQVVYSLDRALKNSSVLKQLPYAGKKTVPRAVRKDMWRTMATITFPSAPQGLTAYRLLREFRILHETRWRIAEGEKPLPRKLRARKIMNQKANTVADLAAVLQKQKVEGEKMVRMSEISAETVDEAWLREHDKHSSLEALQDSKPIDRMKAVLSSLKKQQDTTKSRGDKEVLTVCIKRLATEIRKQKMWDKMEKLAQRADEGQLQRLKERTKALRGKQSNSDEEEKAKIETLIRRIHGYVNDMARAQKVLAGGRERFNITWNQNDKYSNPIEKAPSLPKYGPIRKAILNPDKVSFTMDGVRIQWADILDAEYAAAWPEEIHHEQIKNDLRHIAPVPEKNEIPDCLKRTLKMEVDTGAETEYDEAGSSESLKASGLISRVKSWIPFGGQTQPQARA</sequence>
<comment type="similarity">
    <text evidence="2">Belongs to the mitochondrion-specific ribosomal protein mL67 family.</text>
</comment>
<dbReference type="Pfam" id="PF12829">
    <property type="entry name" value="Mhr1"/>
    <property type="match status" value="1"/>
</dbReference>
<keyword evidence="6" id="KW-0804">Transcription</keyword>
<dbReference type="GO" id="GO:0000150">
    <property type="term" value="F:DNA strand exchange activity"/>
    <property type="evidence" value="ECO:0007669"/>
    <property type="project" value="InterPro"/>
</dbReference>
<dbReference type="InterPro" id="IPR024629">
    <property type="entry name" value="Ribosomal_mL67"/>
</dbReference>
<dbReference type="OrthoDB" id="5333655at2759"/>
<evidence type="ECO:0000256" key="1">
    <source>
        <dbReference type="ARBA" id="ARBA00004173"/>
    </source>
</evidence>
<evidence type="ECO:0000313" key="10">
    <source>
        <dbReference type="Proteomes" id="UP000799429"/>
    </source>
</evidence>
<dbReference type="PANTHER" id="PTHR28184:SF1">
    <property type="entry name" value="LARGE RIBOSOMAL SUBUNIT PROTEIN ML67"/>
    <property type="match status" value="1"/>
</dbReference>
<dbReference type="Proteomes" id="UP000799429">
    <property type="component" value="Unassembled WGS sequence"/>
</dbReference>
<dbReference type="AlphaFoldDB" id="A0A9P4VM26"/>
<organism evidence="9 10">
    <name type="scientific">Patellaria atrata CBS 101060</name>
    <dbReference type="NCBI Taxonomy" id="1346257"/>
    <lineage>
        <taxon>Eukaryota</taxon>
        <taxon>Fungi</taxon>
        <taxon>Dikarya</taxon>
        <taxon>Ascomycota</taxon>
        <taxon>Pezizomycotina</taxon>
        <taxon>Dothideomycetes</taxon>
        <taxon>Dothideomycetes incertae sedis</taxon>
        <taxon>Patellariales</taxon>
        <taxon>Patellariaceae</taxon>
        <taxon>Patellaria</taxon>
    </lineage>
</organism>
<evidence type="ECO:0000256" key="4">
    <source>
        <dbReference type="ARBA" id="ARBA00023015"/>
    </source>
</evidence>
<dbReference type="EMBL" id="MU006123">
    <property type="protein sequence ID" value="KAF2834237.1"/>
    <property type="molecule type" value="Genomic_DNA"/>
</dbReference>